<dbReference type="OrthoDB" id="10259639at2759"/>
<keyword evidence="5" id="KW-1185">Reference proteome</keyword>
<evidence type="ECO:0000256" key="2">
    <source>
        <dbReference type="ARBA" id="ARBA00018874"/>
    </source>
</evidence>
<reference evidence="4" key="1">
    <citation type="journal article" date="2013" name="Nature">
        <title>The genomes of four tapeworm species reveal adaptations to parasitism.</title>
        <authorList>
            <person name="Tsai I.J."/>
            <person name="Zarowiecki M."/>
            <person name="Holroyd N."/>
            <person name="Garciarrubio A."/>
            <person name="Sanchez-Flores A."/>
            <person name="Brooks K.L."/>
            <person name="Tracey A."/>
            <person name="Bobes R.J."/>
            <person name="Fragoso G."/>
            <person name="Sciutto E."/>
            <person name="Aslett M."/>
            <person name="Beasley H."/>
            <person name="Bennett H.M."/>
            <person name="Cai J."/>
            <person name="Camicia F."/>
            <person name="Clark R."/>
            <person name="Cucher M."/>
            <person name="De Silva N."/>
            <person name="Day T.A."/>
            <person name="Deplazes P."/>
            <person name="Estrada K."/>
            <person name="Fernandez C."/>
            <person name="Holland P.W."/>
            <person name="Hou J."/>
            <person name="Hu S."/>
            <person name="Huckvale T."/>
            <person name="Hung S.S."/>
            <person name="Kamenetzky L."/>
            <person name="Keane J.A."/>
            <person name="Kiss F."/>
            <person name="Koziol U."/>
            <person name="Lambert O."/>
            <person name="Liu K."/>
            <person name="Luo X."/>
            <person name="Luo Y."/>
            <person name="Macchiaroli N."/>
            <person name="Nichol S."/>
            <person name="Paps J."/>
            <person name="Parkinson J."/>
            <person name="Pouchkina-Stantcheva N."/>
            <person name="Riddiford N."/>
            <person name="Rosenzvit M."/>
            <person name="Salinas G."/>
            <person name="Wasmuth J.D."/>
            <person name="Zamanian M."/>
            <person name="Zheng Y."/>
            <person name="Cai X."/>
            <person name="Soberon X."/>
            <person name="Olson P.D."/>
            <person name="Laclette J.P."/>
            <person name="Brehm K."/>
            <person name="Berriman M."/>
            <person name="Garciarrubio A."/>
            <person name="Bobes R.J."/>
            <person name="Fragoso G."/>
            <person name="Sanchez-Flores A."/>
            <person name="Estrada K."/>
            <person name="Cevallos M.A."/>
            <person name="Morett E."/>
            <person name="Gonzalez V."/>
            <person name="Portillo T."/>
            <person name="Ochoa-Leyva A."/>
            <person name="Jose M.V."/>
            <person name="Sciutto E."/>
            <person name="Landa A."/>
            <person name="Jimenez L."/>
            <person name="Valdes V."/>
            <person name="Carrero J.C."/>
            <person name="Larralde C."/>
            <person name="Morales-Montor J."/>
            <person name="Limon-Lason J."/>
            <person name="Soberon X."/>
            <person name="Laclette J.P."/>
        </authorList>
    </citation>
    <scope>NUCLEOTIDE SEQUENCE [LARGE SCALE GENOMIC DNA]</scope>
</reference>
<keyword evidence="3" id="KW-0072">Autophagy</keyword>
<name>A0A068Y826_ECHMU</name>
<organism evidence="4 5">
    <name type="scientific">Echinococcus multilocularis</name>
    <name type="common">Fox tapeworm</name>
    <dbReference type="NCBI Taxonomy" id="6211"/>
    <lineage>
        <taxon>Eukaryota</taxon>
        <taxon>Metazoa</taxon>
        <taxon>Spiralia</taxon>
        <taxon>Lophotrochozoa</taxon>
        <taxon>Platyhelminthes</taxon>
        <taxon>Cestoda</taxon>
        <taxon>Eucestoda</taxon>
        <taxon>Cyclophyllidea</taxon>
        <taxon>Taeniidae</taxon>
        <taxon>Echinococcus</taxon>
    </lineage>
</organism>
<dbReference type="GO" id="GO:0019901">
    <property type="term" value="F:protein kinase binding"/>
    <property type="evidence" value="ECO:0007669"/>
    <property type="project" value="TreeGrafter"/>
</dbReference>
<comment type="similarity">
    <text evidence="1">Belongs to the ATG101 family.</text>
</comment>
<dbReference type="STRING" id="6211.A0A068Y826"/>
<dbReference type="GO" id="GO:0000407">
    <property type="term" value="C:phagophore assembly site"/>
    <property type="evidence" value="ECO:0007669"/>
    <property type="project" value="TreeGrafter"/>
</dbReference>
<dbReference type="PANTHER" id="PTHR13292">
    <property type="entry name" value="AUTOPHAGY-RELATED PROTEIN 101"/>
    <property type="match status" value="1"/>
</dbReference>
<dbReference type="eggNOG" id="KOG4493">
    <property type="taxonomic scope" value="Eukaryota"/>
</dbReference>
<reference evidence="4" key="2">
    <citation type="submission" date="2015-11" db="EMBL/GenBank/DDBJ databases">
        <authorList>
            <person name="Zhang Y."/>
            <person name="Guo Z."/>
        </authorList>
    </citation>
    <scope>NUCLEOTIDE SEQUENCE</scope>
</reference>
<dbReference type="Proteomes" id="UP000017246">
    <property type="component" value="Unassembled WGS sequence"/>
</dbReference>
<evidence type="ECO:0000256" key="3">
    <source>
        <dbReference type="ARBA" id="ARBA00023006"/>
    </source>
</evidence>
<accession>A0A068Y826</accession>
<dbReference type="GO" id="GO:0000045">
    <property type="term" value="P:autophagosome assembly"/>
    <property type="evidence" value="ECO:0007669"/>
    <property type="project" value="TreeGrafter"/>
</dbReference>
<protein>
    <recommendedName>
        <fullName evidence="2">Autophagy-related protein 101</fullName>
    </recommendedName>
</protein>
<gene>
    <name evidence="4" type="ORF">EmuJ_000827700</name>
</gene>
<proteinExistence type="inferred from homology"/>
<dbReference type="EMBL" id="LN902841">
    <property type="protein sequence ID" value="CDS40680.1"/>
    <property type="molecule type" value="Genomic_DNA"/>
</dbReference>
<sequence>MDRNPLAELVGKEKGSNAHTWICQNPVDFINTQISDFFTTYFKIHVINSCFFQAFNKMEYGSPETNELIKFAEDTMDMLGKEPRNFLWTVIKLWEEYYLSAARNLMTKLSSMHLFQCTINLLRRITPIESMSENKLLEGLANAWFETNMHNIMEQLNVPCNNGFKHVFIGEQFLQSLSFKDGAVSYTSYIGVEDVDCKTIDLTYVKVASDPLHERIAGHVAMLAKALHGDSESRCDKPPKGCITLAFVANRKGSWVLGCEPSVWERWVFNVELQSITSNGVERRQELAAQIKGELLYVLDCINTSENSLPELGSSQSECDTVIDFSMPEVSPYRFSLIHFPGATQIKQNKSSGIRRL</sequence>
<dbReference type="AlphaFoldDB" id="A0A068Y826"/>
<dbReference type="InterPro" id="IPR012445">
    <property type="entry name" value="ATG101"/>
</dbReference>
<evidence type="ECO:0000313" key="5">
    <source>
        <dbReference type="Proteomes" id="UP000017246"/>
    </source>
</evidence>
<dbReference type="Pfam" id="PF07855">
    <property type="entry name" value="ATG101"/>
    <property type="match status" value="1"/>
</dbReference>
<evidence type="ECO:0000313" key="4">
    <source>
        <dbReference type="EMBL" id="CDS40680.1"/>
    </source>
</evidence>
<evidence type="ECO:0000256" key="1">
    <source>
        <dbReference type="ARBA" id="ARBA00007130"/>
    </source>
</evidence>
<dbReference type="GO" id="GO:1990316">
    <property type="term" value="C:Atg1/ULK1 kinase complex"/>
    <property type="evidence" value="ECO:0007669"/>
    <property type="project" value="TreeGrafter"/>
</dbReference>
<dbReference type="PANTHER" id="PTHR13292:SF0">
    <property type="entry name" value="AUTOPHAGY-RELATED PROTEIN 101"/>
    <property type="match status" value="1"/>
</dbReference>